<evidence type="ECO:0000256" key="4">
    <source>
        <dbReference type="ARBA" id="ARBA00023027"/>
    </source>
</evidence>
<evidence type="ECO:0000256" key="2">
    <source>
        <dbReference type="ARBA" id="ARBA00022643"/>
    </source>
</evidence>
<keyword evidence="9" id="KW-1185">Reference proteome</keyword>
<protein>
    <recommendedName>
        <fullName evidence="6">FMN dependent NADH:quinone oxidoreductase</fullName>
        <ecNumber evidence="6">1.6.5.-</ecNumber>
    </recommendedName>
    <alternativeName>
        <fullName evidence="6">Azo-dye reductase</fullName>
    </alternativeName>
    <alternativeName>
        <fullName evidence="6">FMN-dependent NADH-azo compound oxidoreductase</fullName>
    </alternativeName>
    <alternativeName>
        <fullName evidence="6">FMN-dependent NADH-azoreductase</fullName>
        <ecNumber evidence="6">1.7.1.17</ecNumber>
    </alternativeName>
</protein>
<keyword evidence="4 6" id="KW-0520">NAD</keyword>
<evidence type="ECO:0000256" key="6">
    <source>
        <dbReference type="HAMAP-Rule" id="MF_01216"/>
    </source>
</evidence>
<organism evidence="8 9">
    <name type="scientific">Zobellella aerophila</name>
    <dbReference type="NCBI Taxonomy" id="870480"/>
    <lineage>
        <taxon>Bacteria</taxon>
        <taxon>Pseudomonadati</taxon>
        <taxon>Pseudomonadota</taxon>
        <taxon>Gammaproteobacteria</taxon>
        <taxon>Aeromonadales</taxon>
        <taxon>Aeromonadaceae</taxon>
        <taxon>Zobellella</taxon>
    </lineage>
</organism>
<dbReference type="InterPro" id="IPR023048">
    <property type="entry name" value="NADH:quinone_OxRdtase_FMN_depd"/>
</dbReference>
<name>A0ABP6VWQ8_9GAMM</name>
<evidence type="ECO:0000313" key="8">
    <source>
        <dbReference type="EMBL" id="GAA3541022.1"/>
    </source>
</evidence>
<dbReference type="EC" id="1.7.1.17" evidence="6"/>
<accession>A0ABP6VWQ8</accession>
<evidence type="ECO:0000256" key="5">
    <source>
        <dbReference type="ARBA" id="ARBA00048542"/>
    </source>
</evidence>
<comment type="cofactor">
    <cofactor evidence="6">
        <name>FMN</name>
        <dbReference type="ChEBI" id="CHEBI:58210"/>
    </cofactor>
    <text evidence="6">Binds 1 FMN per subunit.</text>
</comment>
<evidence type="ECO:0000256" key="3">
    <source>
        <dbReference type="ARBA" id="ARBA00023002"/>
    </source>
</evidence>
<feature type="domain" description="Flavodoxin-like fold" evidence="7">
    <location>
        <begin position="2"/>
        <end position="186"/>
    </location>
</feature>
<sequence>MTERFIRLWRHKHPSGNILYRELGNQPVPHITEQWINAAFTPGEARSQAERDVLALSDELVKELQDATTILIGCPMHNLSIPSTLKAYIDQVVRMGLTTTLVPDRPHSPYVGLLENKKAYIMLVRGGYGYDKGGCYSQMNFQEPYLAAVLNMMGITQVETVTLEYAASNDGRFDCSLERAKARIDAVLGGPAHKK</sequence>
<dbReference type="InterPro" id="IPR003680">
    <property type="entry name" value="Flavodoxin_fold"/>
</dbReference>
<dbReference type="Proteomes" id="UP001500795">
    <property type="component" value="Unassembled WGS sequence"/>
</dbReference>
<dbReference type="InterPro" id="IPR029039">
    <property type="entry name" value="Flavoprotein-like_sf"/>
</dbReference>
<comment type="subunit">
    <text evidence="6">Homodimer.</text>
</comment>
<dbReference type="Gene3D" id="3.40.50.360">
    <property type="match status" value="1"/>
</dbReference>
<comment type="function">
    <text evidence="6">Also exhibits azoreductase activity. Catalyzes the reductive cleavage of the azo bond in aromatic azo compounds to the corresponding amines.</text>
</comment>
<dbReference type="Pfam" id="PF02525">
    <property type="entry name" value="Flavodoxin_2"/>
    <property type="match status" value="1"/>
</dbReference>
<comment type="function">
    <text evidence="6">Quinone reductase that provides resistance to thiol-specific stress caused by electrophilic quinones.</text>
</comment>
<evidence type="ECO:0000313" key="9">
    <source>
        <dbReference type="Proteomes" id="UP001500795"/>
    </source>
</evidence>
<dbReference type="InterPro" id="IPR050104">
    <property type="entry name" value="FMN-dep_NADH:Q_OxRdtase_AzoR1"/>
</dbReference>
<dbReference type="PANTHER" id="PTHR43741">
    <property type="entry name" value="FMN-DEPENDENT NADH-AZOREDUCTASE 1"/>
    <property type="match status" value="1"/>
</dbReference>
<gene>
    <name evidence="8" type="primary">azoR1</name>
    <name evidence="6" type="synonym">azoR</name>
    <name evidence="8" type="ORF">GCM10022394_21080</name>
</gene>
<dbReference type="EC" id="1.6.5.-" evidence="6"/>
<comment type="similarity">
    <text evidence="6">Belongs to the azoreductase type 1 family.</text>
</comment>
<dbReference type="HAMAP" id="MF_01216">
    <property type="entry name" value="Azoreductase_type1"/>
    <property type="match status" value="1"/>
</dbReference>
<proteinExistence type="inferred from homology"/>
<dbReference type="EMBL" id="BAABCX010000002">
    <property type="protein sequence ID" value="GAA3541022.1"/>
    <property type="molecule type" value="Genomic_DNA"/>
</dbReference>
<keyword evidence="1 6" id="KW-0285">Flavoprotein</keyword>
<evidence type="ECO:0000256" key="1">
    <source>
        <dbReference type="ARBA" id="ARBA00022630"/>
    </source>
</evidence>
<comment type="catalytic activity">
    <reaction evidence="5">
        <text>N,N-dimethyl-1,4-phenylenediamine + anthranilate + 2 NAD(+) = 2-(4-dimethylaminophenyl)diazenylbenzoate + 2 NADH + 2 H(+)</text>
        <dbReference type="Rhea" id="RHEA:55872"/>
        <dbReference type="ChEBI" id="CHEBI:15378"/>
        <dbReference type="ChEBI" id="CHEBI:15783"/>
        <dbReference type="ChEBI" id="CHEBI:16567"/>
        <dbReference type="ChEBI" id="CHEBI:57540"/>
        <dbReference type="ChEBI" id="CHEBI:57945"/>
        <dbReference type="ChEBI" id="CHEBI:71579"/>
        <dbReference type="EC" id="1.7.1.17"/>
    </reaction>
    <physiologicalReaction direction="right-to-left" evidence="5">
        <dbReference type="Rhea" id="RHEA:55874"/>
    </physiologicalReaction>
</comment>
<dbReference type="SUPFAM" id="SSF52218">
    <property type="entry name" value="Flavoproteins"/>
    <property type="match status" value="1"/>
</dbReference>
<keyword evidence="2 6" id="KW-0288">FMN</keyword>
<dbReference type="PANTHER" id="PTHR43741:SF2">
    <property type="entry name" value="FMN-DEPENDENT NADH:QUINONE OXIDOREDUCTASE"/>
    <property type="match status" value="1"/>
</dbReference>
<comment type="caution">
    <text evidence="8">The sequence shown here is derived from an EMBL/GenBank/DDBJ whole genome shotgun (WGS) entry which is preliminary data.</text>
</comment>
<evidence type="ECO:0000259" key="7">
    <source>
        <dbReference type="Pfam" id="PF02525"/>
    </source>
</evidence>
<keyword evidence="3 6" id="KW-0560">Oxidoreductase</keyword>
<reference evidence="9" key="1">
    <citation type="journal article" date="2019" name="Int. J. Syst. Evol. Microbiol.">
        <title>The Global Catalogue of Microorganisms (GCM) 10K type strain sequencing project: providing services to taxonomists for standard genome sequencing and annotation.</title>
        <authorList>
            <consortium name="The Broad Institute Genomics Platform"/>
            <consortium name="The Broad Institute Genome Sequencing Center for Infectious Disease"/>
            <person name="Wu L."/>
            <person name="Ma J."/>
        </authorList>
    </citation>
    <scope>NUCLEOTIDE SEQUENCE [LARGE SCALE GENOMIC DNA]</scope>
    <source>
        <strain evidence="9">JCM 17110</strain>
    </source>
</reference>
<comment type="caution">
    <text evidence="6">Lacks conserved residue(s) required for the propagation of feature annotation.</text>
</comment>
<comment type="catalytic activity">
    <reaction evidence="6">
        <text>2 a quinone + NADH + H(+) = 2 a 1,4-benzosemiquinone + NAD(+)</text>
        <dbReference type="Rhea" id="RHEA:65952"/>
        <dbReference type="ChEBI" id="CHEBI:15378"/>
        <dbReference type="ChEBI" id="CHEBI:57540"/>
        <dbReference type="ChEBI" id="CHEBI:57945"/>
        <dbReference type="ChEBI" id="CHEBI:132124"/>
        <dbReference type="ChEBI" id="CHEBI:134225"/>
    </reaction>
</comment>